<name>A0A383BI02_9ZZZZ</name>
<dbReference type="InterPro" id="IPR023168">
    <property type="entry name" value="GatB_Yqey_C_2"/>
</dbReference>
<keyword evidence="1" id="KW-0436">Ligase</keyword>
<evidence type="ECO:0000256" key="5">
    <source>
        <dbReference type="ARBA" id="ARBA00047380"/>
    </source>
</evidence>
<dbReference type="GO" id="GO:0050567">
    <property type="term" value="F:glutaminyl-tRNA synthase (glutamine-hydrolyzing) activity"/>
    <property type="evidence" value="ECO:0007669"/>
    <property type="project" value="TreeGrafter"/>
</dbReference>
<evidence type="ECO:0000256" key="3">
    <source>
        <dbReference type="ARBA" id="ARBA00022840"/>
    </source>
</evidence>
<evidence type="ECO:0000313" key="8">
    <source>
        <dbReference type="EMBL" id="SVE19450.1"/>
    </source>
</evidence>
<keyword evidence="4" id="KW-0648">Protein biosynthesis</keyword>
<dbReference type="PANTHER" id="PTHR11659:SF0">
    <property type="entry name" value="GLUTAMYL-TRNA(GLN) AMIDOTRANSFERASE SUBUNIT B, MITOCHONDRIAL"/>
    <property type="match status" value="1"/>
</dbReference>
<dbReference type="FunFam" id="1.10.10.410:FF:000001">
    <property type="entry name" value="Aspartyl/glutamyl-tRNA(Asn/Gln) amidotransferase subunit B"/>
    <property type="match status" value="1"/>
</dbReference>
<dbReference type="InterPro" id="IPR018027">
    <property type="entry name" value="Asn/Gln_amidotransferase"/>
</dbReference>
<evidence type="ECO:0000259" key="7">
    <source>
        <dbReference type="SMART" id="SM00845"/>
    </source>
</evidence>
<dbReference type="PANTHER" id="PTHR11659">
    <property type="entry name" value="GLUTAMYL-TRNA GLN AMIDOTRANSFERASE SUBUNIT B MITOCHONDRIAL AND PROKARYOTIC PET112-RELATED"/>
    <property type="match status" value="1"/>
</dbReference>
<evidence type="ECO:0000256" key="4">
    <source>
        <dbReference type="ARBA" id="ARBA00022917"/>
    </source>
</evidence>
<dbReference type="SUPFAM" id="SSF89095">
    <property type="entry name" value="GatB/YqeY motif"/>
    <property type="match status" value="1"/>
</dbReference>
<dbReference type="GO" id="GO:0070681">
    <property type="term" value="P:glutaminyl-tRNAGln biosynthesis via transamidation"/>
    <property type="evidence" value="ECO:0007669"/>
    <property type="project" value="TreeGrafter"/>
</dbReference>
<dbReference type="AlphaFoldDB" id="A0A383BI02"/>
<evidence type="ECO:0000256" key="2">
    <source>
        <dbReference type="ARBA" id="ARBA00022741"/>
    </source>
</evidence>
<protein>
    <recommendedName>
        <fullName evidence="7">Asn/Gln amidotransferase domain-containing protein</fullName>
    </recommendedName>
</protein>
<gene>
    <name evidence="8" type="ORF">METZ01_LOCUS472304</name>
</gene>
<dbReference type="Pfam" id="PF02637">
    <property type="entry name" value="GatB_Yqey"/>
    <property type="match status" value="1"/>
</dbReference>
<dbReference type="GO" id="GO:0006412">
    <property type="term" value="P:translation"/>
    <property type="evidence" value="ECO:0007669"/>
    <property type="project" value="UniProtKB-KW"/>
</dbReference>
<keyword evidence="3" id="KW-0067">ATP-binding</keyword>
<feature type="domain" description="Asn/Gln amidotransferase" evidence="7">
    <location>
        <begin position="1"/>
        <end position="98"/>
    </location>
</feature>
<dbReference type="Gene3D" id="1.10.10.410">
    <property type="match status" value="1"/>
</dbReference>
<evidence type="ECO:0000256" key="1">
    <source>
        <dbReference type="ARBA" id="ARBA00022598"/>
    </source>
</evidence>
<dbReference type="InterPro" id="IPR003789">
    <property type="entry name" value="Asn/Gln_tRNA_amidoTrase-B-like"/>
</dbReference>
<accession>A0A383BI02</accession>
<dbReference type="SMART" id="SM00845">
    <property type="entry name" value="GatB_Yqey"/>
    <property type="match status" value="1"/>
</dbReference>
<proteinExistence type="predicted"/>
<comment type="catalytic activity">
    <reaction evidence="5">
        <text>L-aspartyl-tRNA(Asn) + L-glutamine + ATP + H2O = L-asparaginyl-tRNA(Asn) + L-glutamate + ADP + phosphate + 2 H(+)</text>
        <dbReference type="Rhea" id="RHEA:14513"/>
        <dbReference type="Rhea" id="RHEA-COMP:9674"/>
        <dbReference type="Rhea" id="RHEA-COMP:9677"/>
        <dbReference type="ChEBI" id="CHEBI:15377"/>
        <dbReference type="ChEBI" id="CHEBI:15378"/>
        <dbReference type="ChEBI" id="CHEBI:29985"/>
        <dbReference type="ChEBI" id="CHEBI:30616"/>
        <dbReference type="ChEBI" id="CHEBI:43474"/>
        <dbReference type="ChEBI" id="CHEBI:58359"/>
        <dbReference type="ChEBI" id="CHEBI:78515"/>
        <dbReference type="ChEBI" id="CHEBI:78516"/>
        <dbReference type="ChEBI" id="CHEBI:456216"/>
    </reaction>
</comment>
<dbReference type="GO" id="GO:0005524">
    <property type="term" value="F:ATP binding"/>
    <property type="evidence" value="ECO:0007669"/>
    <property type="project" value="UniProtKB-KW"/>
</dbReference>
<comment type="catalytic activity">
    <reaction evidence="6">
        <text>L-glutamyl-tRNA(Gln) + L-glutamine + ATP + H2O = L-glutaminyl-tRNA(Gln) + L-glutamate + ADP + phosphate + H(+)</text>
        <dbReference type="Rhea" id="RHEA:17521"/>
        <dbReference type="Rhea" id="RHEA-COMP:9681"/>
        <dbReference type="Rhea" id="RHEA-COMP:9684"/>
        <dbReference type="ChEBI" id="CHEBI:15377"/>
        <dbReference type="ChEBI" id="CHEBI:15378"/>
        <dbReference type="ChEBI" id="CHEBI:29985"/>
        <dbReference type="ChEBI" id="CHEBI:30616"/>
        <dbReference type="ChEBI" id="CHEBI:43474"/>
        <dbReference type="ChEBI" id="CHEBI:58359"/>
        <dbReference type="ChEBI" id="CHEBI:78520"/>
        <dbReference type="ChEBI" id="CHEBI:78521"/>
        <dbReference type="ChEBI" id="CHEBI:456216"/>
    </reaction>
</comment>
<dbReference type="EMBL" id="UINC01200524">
    <property type="protein sequence ID" value="SVE19450.1"/>
    <property type="molecule type" value="Genomic_DNA"/>
</dbReference>
<keyword evidence="2" id="KW-0547">Nucleotide-binding</keyword>
<reference evidence="8" key="1">
    <citation type="submission" date="2018-05" db="EMBL/GenBank/DDBJ databases">
        <authorList>
            <person name="Lanie J.A."/>
            <person name="Ng W.-L."/>
            <person name="Kazmierczak K.M."/>
            <person name="Andrzejewski T.M."/>
            <person name="Davidsen T.M."/>
            <person name="Wayne K.J."/>
            <person name="Tettelin H."/>
            <person name="Glass J.I."/>
            <person name="Rusch D."/>
            <person name="Podicherti R."/>
            <person name="Tsui H.-C.T."/>
            <person name="Winkler M.E."/>
        </authorList>
    </citation>
    <scope>NUCLEOTIDE SEQUENCE</scope>
</reference>
<sequence length="111" mass="11707">MVDSQDISVTMAKTVLEEAFSSGEAPAKIVSDQGYTQISDSSALKTAVNQAIDANPKALADFMEGKENAAKFLVGQVMKATKGQAKPELVNTLVNQELEARKTAPPPVTSP</sequence>
<organism evidence="8">
    <name type="scientific">marine metagenome</name>
    <dbReference type="NCBI Taxonomy" id="408172"/>
    <lineage>
        <taxon>unclassified sequences</taxon>
        <taxon>metagenomes</taxon>
        <taxon>ecological metagenomes</taxon>
    </lineage>
</organism>
<evidence type="ECO:0000256" key="6">
    <source>
        <dbReference type="ARBA" id="ARBA00047913"/>
    </source>
</evidence>
<dbReference type="InterPro" id="IPR017959">
    <property type="entry name" value="Asn/Gln-tRNA_amidoTrfase_suB/E"/>
</dbReference>